<reference evidence="2" key="1">
    <citation type="journal article" date="2019" name="Int. J. Syst. Evol. Microbiol.">
        <title>The Global Catalogue of Microorganisms (GCM) 10K type strain sequencing project: providing services to taxonomists for standard genome sequencing and annotation.</title>
        <authorList>
            <consortium name="The Broad Institute Genomics Platform"/>
            <consortium name="The Broad Institute Genome Sequencing Center for Infectious Disease"/>
            <person name="Wu L."/>
            <person name="Ma J."/>
        </authorList>
    </citation>
    <scope>NUCLEOTIDE SEQUENCE [LARGE SCALE GENOMIC DNA]</scope>
    <source>
        <strain evidence="2">JCM 17924</strain>
    </source>
</reference>
<dbReference type="RefSeq" id="WP_345222049.1">
    <property type="nucleotide sequence ID" value="NZ_BAABHA010000002.1"/>
</dbReference>
<evidence type="ECO:0000313" key="1">
    <source>
        <dbReference type="EMBL" id="GAA4376574.1"/>
    </source>
</evidence>
<accession>A0ABP8IWM7</accession>
<dbReference type="InterPro" id="IPR009078">
    <property type="entry name" value="Ferritin-like_SF"/>
</dbReference>
<proteinExistence type="predicted"/>
<gene>
    <name evidence="1" type="ORF">GCM10023186_10570</name>
</gene>
<sequence length="274" mass="29698">MNFLSFLDALSQADSVSSISRRPTLQQLRRAAAALSPIALSVAATRPAAAQRTGNALDALLLALRLERLQQEFYTRAAASTNLASLNADLQVLKAHQTAHVTKLENILRDSGGTLPAQPNYDFRGGANNPGNAIFAADVFTNPATFLAVAQTLEDFGVRAYKAALPVLANDEALLQLVLRMHSVEARHAAHVRRLRGQKAWVSGLDTGGPVPGKTDRFYEGEDRVKQFVTATTEQDITKLTGYDTADKLPPITESFDEPLTIPAVETLLARFTY</sequence>
<evidence type="ECO:0000313" key="2">
    <source>
        <dbReference type="Proteomes" id="UP001500454"/>
    </source>
</evidence>
<protein>
    <recommendedName>
        <fullName evidence="3">Ferritin-like domain-containing protein</fullName>
    </recommendedName>
</protein>
<dbReference type="Gene3D" id="1.20.1260.10">
    <property type="match status" value="1"/>
</dbReference>
<dbReference type="InterPro" id="IPR012347">
    <property type="entry name" value="Ferritin-like"/>
</dbReference>
<name>A0ABP8IWM7_9BACT</name>
<dbReference type="EMBL" id="BAABHA010000002">
    <property type="protein sequence ID" value="GAA4376574.1"/>
    <property type="molecule type" value="Genomic_DNA"/>
</dbReference>
<evidence type="ECO:0008006" key="3">
    <source>
        <dbReference type="Google" id="ProtNLM"/>
    </source>
</evidence>
<dbReference type="Proteomes" id="UP001500454">
    <property type="component" value="Unassembled WGS sequence"/>
</dbReference>
<keyword evidence="2" id="KW-1185">Reference proteome</keyword>
<organism evidence="1 2">
    <name type="scientific">Hymenobacter koreensis</name>
    <dbReference type="NCBI Taxonomy" id="1084523"/>
    <lineage>
        <taxon>Bacteria</taxon>
        <taxon>Pseudomonadati</taxon>
        <taxon>Bacteroidota</taxon>
        <taxon>Cytophagia</taxon>
        <taxon>Cytophagales</taxon>
        <taxon>Hymenobacteraceae</taxon>
        <taxon>Hymenobacter</taxon>
    </lineage>
</organism>
<dbReference type="Pfam" id="PF13668">
    <property type="entry name" value="Ferritin_2"/>
    <property type="match status" value="1"/>
</dbReference>
<comment type="caution">
    <text evidence="1">The sequence shown here is derived from an EMBL/GenBank/DDBJ whole genome shotgun (WGS) entry which is preliminary data.</text>
</comment>
<dbReference type="SUPFAM" id="SSF47240">
    <property type="entry name" value="Ferritin-like"/>
    <property type="match status" value="1"/>
</dbReference>